<dbReference type="OrthoDB" id="5598714at2759"/>
<feature type="compositionally biased region" description="Polar residues" evidence="1">
    <location>
        <begin position="72"/>
        <end position="84"/>
    </location>
</feature>
<dbReference type="EMBL" id="JANBPU010000316">
    <property type="protein sequence ID" value="KAJ1912749.1"/>
    <property type="molecule type" value="Genomic_DNA"/>
</dbReference>
<feature type="compositionally biased region" description="Basic and acidic residues" evidence="1">
    <location>
        <begin position="116"/>
        <end position="126"/>
    </location>
</feature>
<evidence type="ECO:0000256" key="1">
    <source>
        <dbReference type="SAM" id="MobiDB-lite"/>
    </source>
</evidence>
<feature type="region of interest" description="Disordered" evidence="1">
    <location>
        <begin position="1"/>
        <end position="94"/>
    </location>
</feature>
<feature type="compositionally biased region" description="Low complexity" evidence="1">
    <location>
        <begin position="741"/>
        <end position="752"/>
    </location>
</feature>
<feature type="compositionally biased region" description="Low complexity" evidence="1">
    <location>
        <begin position="488"/>
        <end position="514"/>
    </location>
</feature>
<feature type="compositionally biased region" description="Polar residues" evidence="1">
    <location>
        <begin position="135"/>
        <end position="148"/>
    </location>
</feature>
<feature type="compositionally biased region" description="Basic and acidic residues" evidence="1">
    <location>
        <begin position="85"/>
        <end position="94"/>
    </location>
</feature>
<protein>
    <submittedName>
        <fullName evidence="2">Uncharacterized protein</fullName>
    </submittedName>
</protein>
<feature type="region of interest" description="Disordered" evidence="1">
    <location>
        <begin position="731"/>
        <end position="800"/>
    </location>
</feature>
<sequence length="1093" mass="117732">MPRIMTPNKWFSKGNKSHSPPANSSSNNNASALHGPSTPNPKPSAFLKSVLSAQVRATGAASTQYSDRHGPQPSSELSAATSGTGERELNSAKREGGFYIGRENIMSSVAASLSSKFEHNRREKDKGRRKATHMGTINSGTSRSNANTRIGAKSLGQSSVLPELPPITKVSSSPDVRQGSAFMAIDNSWDSLSLIPHGISVNEAKGNNNASSGHRNSASTPDMGRSAGSESSTAAQSSIESPHSVSVSSESYVSDEITPETESPARSYSSSSPASTETGNTSTTVISAESDRLNIRPKYSRRTAAPKDTRIAADRYRDHHRHHHKSGTSTSSSHSESTSEVPNTRRCSRRQDIVFREDRTINSALECRKGVRKNDSSRDAIVTNDSRNVVHPADPSFQRVSSLYCHDRSIENGEAHRATPNGSRLESGSNDSGSIASPAARSGLESGPDVTNNLVTNLRGKSTRIGGSRNNNNNNDRNNVRAHSVAENSSSIRSNTSSPPINSDGNSSNSSNSGEHTCVSSRATTISSQERIHTQNHSTATHTSARSSSSNNSNAHHYSRSSSTNSVQTEARSSASTSSTVSAVATANSSNPRQLSVLKNPAKVKLLATSYSNSSLASLSKLSNALISASISNLSRESRMLRQADKKRKGAVVFVLTPNQYYHNVMDIVEADTLALAYRRVSHSQTHWYTTFHDGGEFALDPPQRSPPPPLANYNNTFNMSEYWPNSGGQMYGNQYINEDGSNTNTTRSSSRGSGGNELNGSSNNRRMPIPHNRSAASFNSTYSSNSSNSIGDNSGTFGHAMYPDRRRLSESRAMRYGALWAITCPHPDAFPFHCRYIANELDTVPMVQLVSDRGRFRYHFKYSKYNLIWSIAQQPTPKNKHTIILQCTRKSLVLAEAKTCLDKATLAAVSNTTASMTDIPALLRIALSSASTGGAVRSVESASTAGLHTSNVNGTAERLSAINTGVGEIDLELPIITLFTSLYQKIRTDRPEILESLVLYTAVDVLEYACIKYSAVIELSSPNNIIVANEHSAGRNDLESRTASVVMASSVGDPHGLKTHQNYNHHNVGLSSPHSGTNTATTISAMEFNSDR</sequence>
<gene>
    <name evidence="2" type="ORF">H4219_005488</name>
</gene>
<name>A0A9W8DJS1_9FUNG</name>
<reference evidence="2" key="1">
    <citation type="submission" date="2022-07" db="EMBL/GenBank/DDBJ databases">
        <title>Phylogenomic reconstructions and comparative analyses of Kickxellomycotina fungi.</title>
        <authorList>
            <person name="Reynolds N.K."/>
            <person name="Stajich J.E."/>
            <person name="Barry K."/>
            <person name="Grigoriev I.V."/>
            <person name="Crous P."/>
            <person name="Smith M.E."/>
        </authorList>
    </citation>
    <scope>NUCLEOTIDE SEQUENCE</scope>
    <source>
        <strain evidence="2">NBRC 100468</strain>
    </source>
</reference>
<feature type="compositionally biased region" description="Basic and acidic residues" evidence="1">
    <location>
        <begin position="305"/>
        <end position="317"/>
    </location>
</feature>
<feature type="compositionally biased region" description="Low complexity" evidence="1">
    <location>
        <begin position="536"/>
        <end position="564"/>
    </location>
</feature>
<organism evidence="2 3">
    <name type="scientific">Mycoemilia scoparia</name>
    <dbReference type="NCBI Taxonomy" id="417184"/>
    <lineage>
        <taxon>Eukaryota</taxon>
        <taxon>Fungi</taxon>
        <taxon>Fungi incertae sedis</taxon>
        <taxon>Zoopagomycota</taxon>
        <taxon>Kickxellomycotina</taxon>
        <taxon>Kickxellomycetes</taxon>
        <taxon>Kickxellales</taxon>
        <taxon>Kickxellaceae</taxon>
        <taxon>Mycoemilia</taxon>
    </lineage>
</organism>
<feature type="region of interest" description="Disordered" evidence="1">
    <location>
        <begin position="113"/>
        <end position="176"/>
    </location>
</feature>
<dbReference type="AlphaFoldDB" id="A0A9W8DJS1"/>
<evidence type="ECO:0000313" key="2">
    <source>
        <dbReference type="EMBL" id="KAJ1912749.1"/>
    </source>
</evidence>
<keyword evidence="3" id="KW-1185">Reference proteome</keyword>
<feature type="compositionally biased region" description="Low complexity" evidence="1">
    <location>
        <begin position="327"/>
        <end position="339"/>
    </location>
</feature>
<feature type="compositionally biased region" description="Polar residues" evidence="1">
    <location>
        <begin position="1064"/>
        <end position="1085"/>
    </location>
</feature>
<comment type="caution">
    <text evidence="2">The sequence shown here is derived from an EMBL/GenBank/DDBJ whole genome shotgun (WGS) entry which is preliminary data.</text>
</comment>
<feature type="compositionally biased region" description="Polar residues" evidence="1">
    <location>
        <begin position="420"/>
        <end position="435"/>
    </location>
</feature>
<feature type="region of interest" description="Disordered" evidence="1">
    <location>
        <begin position="413"/>
        <end position="579"/>
    </location>
</feature>
<proteinExistence type="predicted"/>
<feature type="region of interest" description="Disordered" evidence="1">
    <location>
        <begin position="371"/>
        <end position="394"/>
    </location>
</feature>
<feature type="region of interest" description="Disordered" evidence="1">
    <location>
        <begin position="1064"/>
        <end position="1093"/>
    </location>
</feature>
<feature type="region of interest" description="Disordered" evidence="1">
    <location>
        <begin position="204"/>
        <end position="351"/>
    </location>
</feature>
<feature type="compositionally biased region" description="Low complexity" evidence="1">
    <location>
        <begin position="19"/>
        <end position="32"/>
    </location>
</feature>
<feature type="compositionally biased region" description="Low complexity" evidence="1">
    <location>
        <begin position="775"/>
        <end position="795"/>
    </location>
</feature>
<feature type="compositionally biased region" description="Low complexity" evidence="1">
    <location>
        <begin position="237"/>
        <end position="278"/>
    </location>
</feature>
<feature type="compositionally biased region" description="Polar residues" evidence="1">
    <location>
        <begin position="518"/>
        <end position="529"/>
    </location>
</feature>
<evidence type="ECO:0000313" key="3">
    <source>
        <dbReference type="Proteomes" id="UP001150538"/>
    </source>
</evidence>
<accession>A0A9W8DJS1</accession>
<feature type="compositionally biased region" description="Polar residues" evidence="1">
    <location>
        <begin position="449"/>
        <end position="460"/>
    </location>
</feature>
<dbReference type="Proteomes" id="UP001150538">
    <property type="component" value="Unassembled WGS sequence"/>
</dbReference>
<feature type="compositionally biased region" description="Polar residues" evidence="1">
    <location>
        <begin position="205"/>
        <end position="220"/>
    </location>
</feature>